<dbReference type="PANTHER" id="PTHR43027:SF1">
    <property type="entry name" value="DOXORUBICIN RESISTANCE ABC TRANSPORTER PERMEASE PROTEIN DRRC-RELATED"/>
    <property type="match status" value="1"/>
</dbReference>
<feature type="transmembrane region" description="Helical" evidence="5">
    <location>
        <begin position="243"/>
        <end position="265"/>
    </location>
</feature>
<proteinExistence type="predicted"/>
<dbReference type="Pfam" id="PF12698">
    <property type="entry name" value="ABC2_membrane_3"/>
    <property type="match status" value="1"/>
</dbReference>
<dbReference type="eggNOG" id="COG0842">
    <property type="taxonomic scope" value="Bacteria"/>
</dbReference>
<dbReference type="AlphaFoldDB" id="A0A084JEG9"/>
<name>A0A084JEG9_9CLOT</name>
<accession>A0A084JEG9</accession>
<evidence type="ECO:0000313" key="7">
    <source>
        <dbReference type="EMBL" id="KEZ87353.1"/>
    </source>
</evidence>
<feature type="transmembrane region" description="Helical" evidence="5">
    <location>
        <begin position="327"/>
        <end position="347"/>
    </location>
</feature>
<dbReference type="GO" id="GO:0016020">
    <property type="term" value="C:membrane"/>
    <property type="evidence" value="ECO:0007669"/>
    <property type="project" value="UniProtKB-SubCell"/>
</dbReference>
<keyword evidence="3 5" id="KW-1133">Transmembrane helix</keyword>
<evidence type="ECO:0000313" key="8">
    <source>
        <dbReference type="Proteomes" id="UP000028542"/>
    </source>
</evidence>
<keyword evidence="8" id="KW-1185">Reference proteome</keyword>
<feature type="transmembrane region" description="Helical" evidence="5">
    <location>
        <begin position="272"/>
        <end position="292"/>
    </location>
</feature>
<evidence type="ECO:0000256" key="2">
    <source>
        <dbReference type="ARBA" id="ARBA00022692"/>
    </source>
</evidence>
<dbReference type="InterPro" id="IPR013525">
    <property type="entry name" value="ABC2_TM"/>
</dbReference>
<feature type="transmembrane region" description="Helical" evidence="5">
    <location>
        <begin position="210"/>
        <end position="237"/>
    </location>
</feature>
<sequence>MRLIRLVLINMKRQLKSPFMLLMTLIFPVVMILVINGGGLSHGSGSIGIIDRSNSNHSTEVIEKLSEEYSINTLDGQIEDNFDLLRENKLGAIYVIEDNFQDLLDNGELPKIQCYSTEAASGSIMAEDIITNYVSGVVEEEVSAGLSTNSTTAVIVDEEVDSKEDYKMTILLICYFMMIGGSVIAGEIIKLREQKVLKRTIATSNSDITILGSLFISSFIIQGVLSCSAFIILTLVLKLPNNNIPQGILIIFLSSLVTTSIIVAVTRWIRNVTLASLSTVVFGIAAFGMGIFGSELDSFDNVPEIISRISVISPFTWLLRIINTGKIIIPILIIFLMSIMLFTAGSFRLREFVKE</sequence>
<evidence type="ECO:0000256" key="1">
    <source>
        <dbReference type="ARBA" id="ARBA00004141"/>
    </source>
</evidence>
<gene>
    <name evidence="7" type="ORF">IO99_05920</name>
</gene>
<feature type="transmembrane region" description="Helical" evidence="5">
    <location>
        <begin position="168"/>
        <end position="189"/>
    </location>
</feature>
<dbReference type="EMBL" id="JPMD01000013">
    <property type="protein sequence ID" value="KEZ87353.1"/>
    <property type="molecule type" value="Genomic_DNA"/>
</dbReference>
<comment type="caution">
    <text evidence="7">The sequence shown here is derived from an EMBL/GenBank/DDBJ whole genome shotgun (WGS) entry which is preliminary data.</text>
</comment>
<feature type="transmembrane region" description="Helical" evidence="5">
    <location>
        <begin position="20"/>
        <end position="38"/>
    </location>
</feature>
<keyword evidence="2 5" id="KW-0812">Transmembrane</keyword>
<dbReference type="GO" id="GO:0140359">
    <property type="term" value="F:ABC-type transporter activity"/>
    <property type="evidence" value="ECO:0007669"/>
    <property type="project" value="InterPro"/>
</dbReference>
<evidence type="ECO:0000256" key="5">
    <source>
        <dbReference type="SAM" id="Phobius"/>
    </source>
</evidence>
<evidence type="ECO:0000256" key="3">
    <source>
        <dbReference type="ARBA" id="ARBA00022989"/>
    </source>
</evidence>
<dbReference type="Gene3D" id="3.40.1710.10">
    <property type="entry name" value="abc type-2 transporter like domain"/>
    <property type="match status" value="1"/>
</dbReference>
<organism evidence="7 8">
    <name type="scientific">Clostridium sulfidigenes</name>
    <dbReference type="NCBI Taxonomy" id="318464"/>
    <lineage>
        <taxon>Bacteria</taxon>
        <taxon>Bacillati</taxon>
        <taxon>Bacillota</taxon>
        <taxon>Clostridia</taxon>
        <taxon>Eubacteriales</taxon>
        <taxon>Clostridiaceae</taxon>
        <taxon>Clostridium</taxon>
    </lineage>
</organism>
<reference evidence="7 8" key="1">
    <citation type="submission" date="2014-07" db="EMBL/GenBank/DDBJ databases">
        <title>Draft genome of Clostridium sulfidigenes 113A isolated from sediments associated with methane hydrate from Krishna Godavari basin.</title>
        <authorList>
            <person name="Honkalas V.S."/>
            <person name="Dabir A.P."/>
            <person name="Arora P."/>
            <person name="Dhakephalkar P.K."/>
        </authorList>
    </citation>
    <scope>NUCLEOTIDE SEQUENCE [LARGE SCALE GENOMIC DNA]</scope>
    <source>
        <strain evidence="7 8">113A</strain>
    </source>
</reference>
<evidence type="ECO:0000256" key="4">
    <source>
        <dbReference type="ARBA" id="ARBA00023136"/>
    </source>
</evidence>
<keyword evidence="4 5" id="KW-0472">Membrane</keyword>
<comment type="subcellular location">
    <subcellularLocation>
        <location evidence="1">Membrane</location>
        <topology evidence="1">Multi-pass membrane protein</topology>
    </subcellularLocation>
</comment>
<dbReference type="STRING" id="318464.IO99_05920"/>
<protein>
    <submittedName>
        <fullName evidence="7">ABC transporter permease</fullName>
    </submittedName>
</protein>
<feature type="domain" description="ABC-2 type transporter transmembrane" evidence="6">
    <location>
        <begin position="20"/>
        <end position="345"/>
    </location>
</feature>
<evidence type="ECO:0000259" key="6">
    <source>
        <dbReference type="Pfam" id="PF12698"/>
    </source>
</evidence>
<dbReference type="InterPro" id="IPR052902">
    <property type="entry name" value="ABC-2_transporter"/>
</dbReference>
<dbReference type="Proteomes" id="UP000028542">
    <property type="component" value="Unassembled WGS sequence"/>
</dbReference>
<dbReference type="RefSeq" id="WP_035131263.1">
    <property type="nucleotide sequence ID" value="NZ_JPMD01000013.1"/>
</dbReference>
<dbReference type="PANTHER" id="PTHR43027">
    <property type="entry name" value="DOXORUBICIN RESISTANCE ABC TRANSPORTER PERMEASE PROTEIN DRRC-RELATED"/>
    <property type="match status" value="1"/>
</dbReference>